<dbReference type="InterPro" id="IPR046373">
    <property type="entry name" value="Acyl-CoA_Oxase/DH_mid-dom_sf"/>
</dbReference>
<evidence type="ECO:0000313" key="14">
    <source>
        <dbReference type="Proteomes" id="UP001642483"/>
    </source>
</evidence>
<dbReference type="InterPro" id="IPR036250">
    <property type="entry name" value="AcylCo_DH-like_C"/>
</dbReference>
<evidence type="ECO:0000259" key="10">
    <source>
        <dbReference type="Pfam" id="PF00441"/>
    </source>
</evidence>
<dbReference type="InterPro" id="IPR006089">
    <property type="entry name" value="Acyl-CoA_DH_CS"/>
</dbReference>
<name>A0ABP0EY57_CLALP</name>
<dbReference type="PROSITE" id="PS00072">
    <property type="entry name" value="ACYL_COA_DH_1"/>
    <property type="match status" value="1"/>
</dbReference>
<dbReference type="InterPro" id="IPR009100">
    <property type="entry name" value="AcylCoA_DH/oxidase_NM_dom_sf"/>
</dbReference>
<dbReference type="PROSITE" id="PS00073">
    <property type="entry name" value="ACYL_COA_DH_2"/>
    <property type="match status" value="1"/>
</dbReference>
<dbReference type="PANTHER" id="PTHR43884">
    <property type="entry name" value="ACYL-COA DEHYDROGENASE"/>
    <property type="match status" value="1"/>
</dbReference>
<sequence>MVRKMKSLMLFKSFGISLLNSCKSQSMRVPGVAASRSFTSVLPDQDALPDTHQMLRQTCADFAEKELKPIAYAIDKEHRFPSEQVKMMGDLGLMGINISESHGGAGLDALAYAVAMEEISRGCATAGVIMSAHNSLYLYPLQTWAADNLVDRYITPFLNGTKVGCFALSEPGNGSDAGAASTTARLDGDSWVLNGTKSWITNSYEASATVVFATTDKSLKHKGISAFVVPMPTEGLSLGKKEEKLGIRGSSTANLIFENCRIPKENLLGEAGFGFKIAMSTLDGGRIGIAGQALGIAQAALDCAIAYAADREAFGAPINKLQAIQFKLADMATRIESARLLTWRAARLKDSGQNITKEAAMAKLAASETATKVAHQSMQVLGGMGYVMDMPAERHYRDARITEIYEGTSEVQRLVIAGRLLKEYSA</sequence>
<protein>
    <recommendedName>
        <fullName evidence="3">short-chain acyl-CoA dehydrogenase</fullName>
        <ecNumber evidence="3">1.3.8.1</ecNumber>
    </recommendedName>
    <alternativeName>
        <fullName evidence="7">Butyryl-CoA dehydrogenase</fullName>
    </alternativeName>
</protein>
<keyword evidence="14" id="KW-1185">Reference proteome</keyword>
<dbReference type="SUPFAM" id="SSF56645">
    <property type="entry name" value="Acyl-CoA dehydrogenase NM domain-like"/>
    <property type="match status" value="1"/>
</dbReference>
<comment type="similarity">
    <text evidence="2 8">Belongs to the acyl-CoA dehydrogenase family.</text>
</comment>
<evidence type="ECO:0000256" key="1">
    <source>
        <dbReference type="ARBA" id="ARBA00001974"/>
    </source>
</evidence>
<evidence type="ECO:0000256" key="9">
    <source>
        <dbReference type="SAM" id="SignalP"/>
    </source>
</evidence>
<organism evidence="13 14">
    <name type="scientific">Clavelina lepadiformis</name>
    <name type="common">Light-bulb sea squirt</name>
    <name type="synonym">Ascidia lepadiformis</name>
    <dbReference type="NCBI Taxonomy" id="159417"/>
    <lineage>
        <taxon>Eukaryota</taxon>
        <taxon>Metazoa</taxon>
        <taxon>Chordata</taxon>
        <taxon>Tunicata</taxon>
        <taxon>Ascidiacea</taxon>
        <taxon>Aplousobranchia</taxon>
        <taxon>Clavelinidae</taxon>
        <taxon>Clavelina</taxon>
    </lineage>
</organism>
<dbReference type="PANTHER" id="PTHR43884:SF12">
    <property type="entry name" value="ISOVALERYL-COA DEHYDROGENASE, MITOCHONDRIAL-RELATED"/>
    <property type="match status" value="1"/>
</dbReference>
<evidence type="ECO:0000256" key="3">
    <source>
        <dbReference type="ARBA" id="ARBA00012046"/>
    </source>
</evidence>
<dbReference type="CDD" id="cd01158">
    <property type="entry name" value="SCAD_SBCAD"/>
    <property type="match status" value="1"/>
</dbReference>
<proteinExistence type="inferred from homology"/>
<dbReference type="Gene3D" id="1.20.140.10">
    <property type="entry name" value="Butyryl-CoA Dehydrogenase, subunit A, domain 3"/>
    <property type="match status" value="1"/>
</dbReference>
<accession>A0ABP0EY57</accession>
<reference evidence="13 14" key="1">
    <citation type="submission" date="2024-02" db="EMBL/GenBank/DDBJ databases">
        <authorList>
            <person name="Daric V."/>
            <person name="Darras S."/>
        </authorList>
    </citation>
    <scope>NUCLEOTIDE SEQUENCE [LARGE SCALE GENOMIC DNA]</scope>
</reference>
<dbReference type="InterPro" id="IPR013786">
    <property type="entry name" value="AcylCoA_DH/ox_N"/>
</dbReference>
<dbReference type="Pfam" id="PF02771">
    <property type="entry name" value="Acyl-CoA_dh_N"/>
    <property type="match status" value="1"/>
</dbReference>
<evidence type="ECO:0000256" key="5">
    <source>
        <dbReference type="ARBA" id="ARBA00022827"/>
    </source>
</evidence>
<evidence type="ECO:0000256" key="4">
    <source>
        <dbReference type="ARBA" id="ARBA00022630"/>
    </source>
</evidence>
<dbReference type="EC" id="1.3.8.1" evidence="3"/>
<dbReference type="Gene3D" id="2.40.110.10">
    <property type="entry name" value="Butyryl-CoA Dehydrogenase, subunit A, domain 2"/>
    <property type="match status" value="1"/>
</dbReference>
<dbReference type="InterPro" id="IPR006091">
    <property type="entry name" value="Acyl-CoA_Oxase/DH_mid-dom"/>
</dbReference>
<evidence type="ECO:0000256" key="8">
    <source>
        <dbReference type="RuleBase" id="RU362125"/>
    </source>
</evidence>
<comment type="cofactor">
    <cofactor evidence="1 8">
        <name>FAD</name>
        <dbReference type="ChEBI" id="CHEBI:57692"/>
    </cofactor>
</comment>
<dbReference type="Proteomes" id="UP001642483">
    <property type="component" value="Unassembled WGS sequence"/>
</dbReference>
<feature type="chain" id="PRO_5045280793" description="short-chain acyl-CoA dehydrogenase" evidence="9">
    <location>
        <begin position="25"/>
        <end position="426"/>
    </location>
</feature>
<keyword evidence="6" id="KW-0809">Transit peptide</keyword>
<feature type="domain" description="Acyl-CoA oxidase/dehydrogenase middle" evidence="11">
    <location>
        <begin position="165"/>
        <end position="260"/>
    </location>
</feature>
<comment type="caution">
    <text evidence="13">The sequence shown here is derived from an EMBL/GenBank/DDBJ whole genome shotgun (WGS) entry which is preliminary data.</text>
</comment>
<keyword evidence="4 8" id="KW-0285">Flavoprotein</keyword>
<evidence type="ECO:0000313" key="13">
    <source>
        <dbReference type="EMBL" id="CAK8671115.1"/>
    </source>
</evidence>
<gene>
    <name evidence="13" type="ORF">CVLEPA_LOCUS134</name>
</gene>
<evidence type="ECO:0000256" key="6">
    <source>
        <dbReference type="ARBA" id="ARBA00022946"/>
    </source>
</evidence>
<keyword evidence="5 8" id="KW-0274">FAD</keyword>
<dbReference type="EMBL" id="CAWYQH010000001">
    <property type="protein sequence ID" value="CAK8671115.1"/>
    <property type="molecule type" value="Genomic_DNA"/>
</dbReference>
<dbReference type="Pfam" id="PF02770">
    <property type="entry name" value="Acyl-CoA_dh_M"/>
    <property type="match status" value="1"/>
</dbReference>
<keyword evidence="8" id="KW-0560">Oxidoreductase</keyword>
<dbReference type="Gene3D" id="1.10.540.10">
    <property type="entry name" value="Acyl-CoA dehydrogenase/oxidase, N-terminal domain"/>
    <property type="match status" value="1"/>
</dbReference>
<dbReference type="SUPFAM" id="SSF47203">
    <property type="entry name" value="Acyl-CoA dehydrogenase C-terminal domain-like"/>
    <property type="match status" value="1"/>
</dbReference>
<feature type="domain" description="Acyl-CoA dehydrogenase/oxidase C-terminal" evidence="10">
    <location>
        <begin position="274"/>
        <end position="420"/>
    </location>
</feature>
<feature type="domain" description="Acyl-CoA dehydrogenase/oxidase N-terminal" evidence="12">
    <location>
        <begin position="50"/>
        <end position="160"/>
    </location>
</feature>
<evidence type="ECO:0000259" key="11">
    <source>
        <dbReference type="Pfam" id="PF02770"/>
    </source>
</evidence>
<evidence type="ECO:0000259" key="12">
    <source>
        <dbReference type="Pfam" id="PF02771"/>
    </source>
</evidence>
<feature type="signal peptide" evidence="9">
    <location>
        <begin position="1"/>
        <end position="24"/>
    </location>
</feature>
<evidence type="ECO:0000256" key="2">
    <source>
        <dbReference type="ARBA" id="ARBA00009347"/>
    </source>
</evidence>
<keyword evidence="9" id="KW-0732">Signal</keyword>
<dbReference type="Pfam" id="PF00441">
    <property type="entry name" value="Acyl-CoA_dh_1"/>
    <property type="match status" value="1"/>
</dbReference>
<dbReference type="InterPro" id="IPR037069">
    <property type="entry name" value="AcylCoA_DH/ox_N_sf"/>
</dbReference>
<dbReference type="InterPro" id="IPR009075">
    <property type="entry name" value="AcylCo_DH/oxidase_C"/>
</dbReference>
<evidence type="ECO:0000256" key="7">
    <source>
        <dbReference type="ARBA" id="ARBA00031895"/>
    </source>
</evidence>